<protein>
    <submittedName>
        <fullName evidence="1">Uncharacterized protein</fullName>
    </submittedName>
</protein>
<comment type="caution">
    <text evidence="1">The sequence shown here is derived from an EMBL/GenBank/DDBJ whole genome shotgun (WGS) entry which is preliminary data.</text>
</comment>
<accession>A0ACB9AID6</accession>
<proteinExistence type="predicted"/>
<dbReference type="EMBL" id="CM042015">
    <property type="protein sequence ID" value="KAI3709389.1"/>
    <property type="molecule type" value="Genomic_DNA"/>
</dbReference>
<sequence>MTEVVASLQALLELQKKTDDSAESSSTTGLTWKIHKYLVFTTKHNSDQNGTSSPKSLENNMIDGERPNQHGKLEAKLKKFTHGELRRATRDFGNDTFLGDGTYAEVYKGWVNEKTYSPSKHNTGLLIAVKRLHNYKQSTISKLDLEILKEFSHPNLVKLIGYCLEQNDLFLVYEFMHNGNFQDHLDTGAIARLPLVTKVKIAVGIAQGIIFLHMTQNQVGADPSRLGTVSESRLDRHNILLDEDFTAKLSGYDITKLVHGGYPRNTLSDDNNEIGDYYPGFHPSQLQSNLSGFTVVFTEVLTGKQISNENEFQKTDDLLHGKISLIDIAYKCFQICYGVHSESKMLKILEQYIPACQNEDFATETFERKMRRAASSSEICLDQWM</sequence>
<evidence type="ECO:0000313" key="2">
    <source>
        <dbReference type="Proteomes" id="UP001055811"/>
    </source>
</evidence>
<keyword evidence="2" id="KW-1185">Reference proteome</keyword>
<dbReference type="Proteomes" id="UP001055811">
    <property type="component" value="Linkage Group LG07"/>
</dbReference>
<reference evidence="2" key="1">
    <citation type="journal article" date="2022" name="Mol. Ecol. Resour.">
        <title>The genomes of chicory, endive, great burdock and yacon provide insights into Asteraceae palaeo-polyploidization history and plant inulin production.</title>
        <authorList>
            <person name="Fan W."/>
            <person name="Wang S."/>
            <person name="Wang H."/>
            <person name="Wang A."/>
            <person name="Jiang F."/>
            <person name="Liu H."/>
            <person name="Zhao H."/>
            <person name="Xu D."/>
            <person name="Zhang Y."/>
        </authorList>
    </citation>
    <scope>NUCLEOTIDE SEQUENCE [LARGE SCALE GENOMIC DNA]</scope>
    <source>
        <strain evidence="2">cv. Punajuju</strain>
    </source>
</reference>
<evidence type="ECO:0000313" key="1">
    <source>
        <dbReference type="EMBL" id="KAI3709389.1"/>
    </source>
</evidence>
<organism evidence="1 2">
    <name type="scientific">Cichorium intybus</name>
    <name type="common">Chicory</name>
    <dbReference type="NCBI Taxonomy" id="13427"/>
    <lineage>
        <taxon>Eukaryota</taxon>
        <taxon>Viridiplantae</taxon>
        <taxon>Streptophyta</taxon>
        <taxon>Embryophyta</taxon>
        <taxon>Tracheophyta</taxon>
        <taxon>Spermatophyta</taxon>
        <taxon>Magnoliopsida</taxon>
        <taxon>eudicotyledons</taxon>
        <taxon>Gunneridae</taxon>
        <taxon>Pentapetalae</taxon>
        <taxon>asterids</taxon>
        <taxon>campanulids</taxon>
        <taxon>Asterales</taxon>
        <taxon>Asteraceae</taxon>
        <taxon>Cichorioideae</taxon>
        <taxon>Cichorieae</taxon>
        <taxon>Cichoriinae</taxon>
        <taxon>Cichorium</taxon>
    </lineage>
</organism>
<reference evidence="1 2" key="2">
    <citation type="journal article" date="2022" name="Mol. Ecol. Resour.">
        <title>The genomes of chicory, endive, great burdock and yacon provide insights into Asteraceae paleo-polyploidization history and plant inulin production.</title>
        <authorList>
            <person name="Fan W."/>
            <person name="Wang S."/>
            <person name="Wang H."/>
            <person name="Wang A."/>
            <person name="Jiang F."/>
            <person name="Liu H."/>
            <person name="Zhao H."/>
            <person name="Xu D."/>
            <person name="Zhang Y."/>
        </authorList>
    </citation>
    <scope>NUCLEOTIDE SEQUENCE [LARGE SCALE GENOMIC DNA]</scope>
    <source>
        <strain evidence="2">cv. Punajuju</strain>
        <tissue evidence="1">Leaves</tissue>
    </source>
</reference>
<gene>
    <name evidence="1" type="ORF">L2E82_39151</name>
</gene>
<name>A0ACB9AID6_CICIN</name>